<feature type="domain" description="Flavin reductase like" evidence="4">
    <location>
        <begin position="21"/>
        <end position="151"/>
    </location>
</feature>
<keyword evidence="6" id="KW-1185">Reference proteome</keyword>
<organism evidence="5 6">
    <name type="scientific">Turicimonas muris</name>
    <dbReference type="NCBI Taxonomy" id="1796652"/>
    <lineage>
        <taxon>Bacteria</taxon>
        <taxon>Pseudomonadati</taxon>
        <taxon>Pseudomonadota</taxon>
        <taxon>Betaproteobacteria</taxon>
        <taxon>Burkholderiales</taxon>
        <taxon>Sutterellaceae</taxon>
        <taxon>Turicimonas</taxon>
    </lineage>
</organism>
<dbReference type="GO" id="GO:0010181">
    <property type="term" value="F:FMN binding"/>
    <property type="evidence" value="ECO:0007669"/>
    <property type="project" value="InterPro"/>
</dbReference>
<sequence length="192" mass="21647">MTANIKTISVSEVWKLFNLGGTVLVEAQSGDDLDIMPASWSCPLDYDKLSVVIDSSHYTRKLVEKDGYFLLALPTAKIIEKLMFLGSNSKNSLSSKIEDSKIEFYKVDDCRFPLPKGCVAWAVCKVLPETEIQKKYDLFLGQIVQAFYDERVIKDGHPQFENLDADFSILPNFGGAMFYRLGKRLPVPGYDD</sequence>
<reference evidence="6" key="1">
    <citation type="submission" date="2017-05" db="EMBL/GenBank/DDBJ databases">
        <title>Improved OligoMM genomes.</title>
        <authorList>
            <person name="Garzetti D."/>
        </authorList>
    </citation>
    <scope>NUCLEOTIDE SEQUENCE [LARGE SCALE GENOMIC DNA]</scope>
    <source>
        <strain evidence="6">YL45</strain>
    </source>
</reference>
<evidence type="ECO:0000256" key="3">
    <source>
        <dbReference type="ARBA" id="ARBA00038054"/>
    </source>
</evidence>
<evidence type="ECO:0000256" key="1">
    <source>
        <dbReference type="ARBA" id="ARBA00001917"/>
    </source>
</evidence>
<protein>
    <recommendedName>
        <fullName evidence="4">Flavin reductase like domain-containing protein</fullName>
    </recommendedName>
</protein>
<comment type="similarity">
    <text evidence="3">Belongs to the flavoredoxin family.</text>
</comment>
<dbReference type="InterPro" id="IPR012349">
    <property type="entry name" value="Split_barrel_FMN-bd"/>
</dbReference>
<dbReference type="Pfam" id="PF01613">
    <property type="entry name" value="Flavin_Reduct"/>
    <property type="match status" value="1"/>
</dbReference>
<comment type="cofactor">
    <cofactor evidence="1">
        <name>FMN</name>
        <dbReference type="ChEBI" id="CHEBI:58210"/>
    </cofactor>
</comment>
<dbReference type="InterPro" id="IPR052174">
    <property type="entry name" value="Flavoredoxin"/>
</dbReference>
<evidence type="ECO:0000313" key="6">
    <source>
        <dbReference type="Proteomes" id="UP000214610"/>
    </source>
</evidence>
<dbReference type="AlphaFoldDB" id="A0A227KRX7"/>
<dbReference type="Gene3D" id="2.30.110.10">
    <property type="entry name" value="Electron Transport, Fmn-binding Protein, Chain A"/>
    <property type="match status" value="1"/>
</dbReference>
<dbReference type="PANTHER" id="PTHR43567">
    <property type="entry name" value="FLAVOREDOXIN-RELATED-RELATED"/>
    <property type="match status" value="1"/>
</dbReference>
<evidence type="ECO:0000313" key="5">
    <source>
        <dbReference type="EMBL" id="OXE51251.1"/>
    </source>
</evidence>
<dbReference type="RefSeq" id="WP_066591433.1">
    <property type="nucleotide sequence ID" value="NZ_CAJTBZ010000009.1"/>
</dbReference>
<comment type="caution">
    <text evidence="5">The sequence shown here is derived from an EMBL/GenBank/DDBJ whole genome shotgun (WGS) entry which is preliminary data.</text>
</comment>
<accession>A0A227KRX7</accession>
<name>A0A227KRX7_9BURK</name>
<dbReference type="Proteomes" id="UP000214610">
    <property type="component" value="Unassembled WGS sequence"/>
</dbReference>
<dbReference type="GeneID" id="78363452"/>
<dbReference type="SUPFAM" id="SSF50475">
    <property type="entry name" value="FMN-binding split barrel"/>
    <property type="match status" value="1"/>
</dbReference>
<gene>
    <name evidence="5" type="ORF">ADH67_02845</name>
</gene>
<dbReference type="EMBL" id="NHMP01000001">
    <property type="protein sequence ID" value="OXE51251.1"/>
    <property type="molecule type" value="Genomic_DNA"/>
</dbReference>
<proteinExistence type="inferred from homology"/>
<dbReference type="GO" id="GO:0016646">
    <property type="term" value="F:oxidoreductase activity, acting on the CH-NH group of donors, NAD or NADP as acceptor"/>
    <property type="evidence" value="ECO:0007669"/>
    <property type="project" value="UniProtKB-ARBA"/>
</dbReference>
<dbReference type="PANTHER" id="PTHR43567:SF1">
    <property type="entry name" value="FLAVOREDOXIN"/>
    <property type="match status" value="1"/>
</dbReference>
<evidence type="ECO:0000256" key="2">
    <source>
        <dbReference type="ARBA" id="ARBA00022630"/>
    </source>
</evidence>
<evidence type="ECO:0000259" key="4">
    <source>
        <dbReference type="Pfam" id="PF01613"/>
    </source>
</evidence>
<dbReference type="InterPro" id="IPR002563">
    <property type="entry name" value="Flavin_Rdtase-like_dom"/>
</dbReference>
<keyword evidence="2" id="KW-0285">Flavoprotein</keyword>